<reference evidence="1" key="1">
    <citation type="submission" date="2020-08" db="EMBL/GenBank/DDBJ databases">
        <title>Multicomponent nature underlies the extraordinary mechanical properties of spider dragline silk.</title>
        <authorList>
            <person name="Kono N."/>
            <person name="Nakamura H."/>
            <person name="Mori M."/>
            <person name="Yoshida Y."/>
            <person name="Ohtoshi R."/>
            <person name="Malay A.D."/>
            <person name="Moran D.A.P."/>
            <person name="Tomita M."/>
            <person name="Numata K."/>
            <person name="Arakawa K."/>
        </authorList>
    </citation>
    <scope>NUCLEOTIDE SEQUENCE</scope>
</reference>
<dbReference type="EMBL" id="BMAW01030077">
    <property type="protein sequence ID" value="GFU14937.1"/>
    <property type="molecule type" value="Genomic_DNA"/>
</dbReference>
<protein>
    <submittedName>
        <fullName evidence="1">Uncharacterized protein</fullName>
    </submittedName>
</protein>
<sequence length="79" mass="8611">MLLLSLFHVLDSADGLSRTRLGASPLSPSAALREVFFLSVLWPLLWMFPVEFSSPPGPSRFSLGIPESDSFIAAFDVLS</sequence>
<dbReference type="Proteomes" id="UP000887013">
    <property type="component" value="Unassembled WGS sequence"/>
</dbReference>
<accession>A0A8X6QAJ1</accession>
<comment type="caution">
    <text evidence="1">The sequence shown here is derived from an EMBL/GenBank/DDBJ whole genome shotgun (WGS) entry which is preliminary data.</text>
</comment>
<evidence type="ECO:0000313" key="1">
    <source>
        <dbReference type="EMBL" id="GFU14937.1"/>
    </source>
</evidence>
<organism evidence="1 2">
    <name type="scientific">Nephila pilipes</name>
    <name type="common">Giant wood spider</name>
    <name type="synonym">Nephila maculata</name>
    <dbReference type="NCBI Taxonomy" id="299642"/>
    <lineage>
        <taxon>Eukaryota</taxon>
        <taxon>Metazoa</taxon>
        <taxon>Ecdysozoa</taxon>
        <taxon>Arthropoda</taxon>
        <taxon>Chelicerata</taxon>
        <taxon>Arachnida</taxon>
        <taxon>Araneae</taxon>
        <taxon>Araneomorphae</taxon>
        <taxon>Entelegynae</taxon>
        <taxon>Araneoidea</taxon>
        <taxon>Nephilidae</taxon>
        <taxon>Nephila</taxon>
    </lineage>
</organism>
<proteinExistence type="predicted"/>
<keyword evidence="2" id="KW-1185">Reference proteome</keyword>
<evidence type="ECO:0000313" key="2">
    <source>
        <dbReference type="Proteomes" id="UP000887013"/>
    </source>
</evidence>
<dbReference type="AlphaFoldDB" id="A0A8X6QAJ1"/>
<name>A0A8X6QAJ1_NEPPI</name>
<gene>
    <name evidence="1" type="ORF">NPIL_601881</name>
</gene>